<dbReference type="AlphaFoldDB" id="A0A6V7PFI0"/>
<accession>A0A6V7PFI0</accession>
<dbReference type="SUPFAM" id="SSF48264">
    <property type="entry name" value="Cytochrome P450"/>
    <property type="match status" value="1"/>
</dbReference>
<organism evidence="1">
    <name type="scientific">Ananas comosus var. bracteatus</name>
    <name type="common">red pineapple</name>
    <dbReference type="NCBI Taxonomy" id="296719"/>
    <lineage>
        <taxon>Eukaryota</taxon>
        <taxon>Viridiplantae</taxon>
        <taxon>Streptophyta</taxon>
        <taxon>Embryophyta</taxon>
        <taxon>Tracheophyta</taxon>
        <taxon>Spermatophyta</taxon>
        <taxon>Magnoliopsida</taxon>
        <taxon>Liliopsida</taxon>
        <taxon>Poales</taxon>
        <taxon>Bromeliaceae</taxon>
        <taxon>Bromelioideae</taxon>
        <taxon>Ananas</taxon>
    </lineage>
</organism>
<dbReference type="Pfam" id="PF00067">
    <property type="entry name" value="p450"/>
    <property type="match status" value="1"/>
</dbReference>
<dbReference type="GO" id="GO:0005506">
    <property type="term" value="F:iron ion binding"/>
    <property type="evidence" value="ECO:0007669"/>
    <property type="project" value="InterPro"/>
</dbReference>
<proteinExistence type="predicted"/>
<dbReference type="PANTHER" id="PTHR24299">
    <property type="entry name" value="CYTOCHROME P450 FAMILY 1"/>
    <property type="match status" value="1"/>
</dbReference>
<dbReference type="InterPro" id="IPR036396">
    <property type="entry name" value="Cyt_P450_sf"/>
</dbReference>
<dbReference type="InterPro" id="IPR001128">
    <property type="entry name" value="Cyt_P450"/>
</dbReference>
<evidence type="ECO:0000313" key="1">
    <source>
        <dbReference type="EMBL" id="CAD1829318.1"/>
    </source>
</evidence>
<dbReference type="Gene3D" id="1.10.630.10">
    <property type="entry name" value="Cytochrome P450"/>
    <property type="match status" value="1"/>
</dbReference>
<dbReference type="GO" id="GO:0004497">
    <property type="term" value="F:monooxygenase activity"/>
    <property type="evidence" value="ECO:0007669"/>
    <property type="project" value="InterPro"/>
</dbReference>
<gene>
    <name evidence="1" type="ORF">CB5_LOCUS12529</name>
</gene>
<sequence>MELISLLAVPSSICAVLIFLFVRASSSSSSSKSPFAHRRRLPPGPRPLPVVGSLLELGDSPHRTFAHLAACYGPLISLRLGRVTTVVASSPDAARDVLQKHNAAFSARSVPDTVRARGHHRYFVLWPPPARRWRRSAFCTHGDHTDCGYFY</sequence>
<dbReference type="EMBL" id="LR862147">
    <property type="protein sequence ID" value="CAD1829318.1"/>
    <property type="molecule type" value="Genomic_DNA"/>
</dbReference>
<name>A0A6V7PFI0_ANACO</name>
<dbReference type="PANTHER" id="PTHR24299:SF59">
    <property type="entry name" value="CYTOCHROME P450 SUPERFAMILY PROTEIN"/>
    <property type="match status" value="1"/>
</dbReference>
<dbReference type="GO" id="GO:0020037">
    <property type="term" value="F:heme binding"/>
    <property type="evidence" value="ECO:0007669"/>
    <property type="project" value="InterPro"/>
</dbReference>
<dbReference type="GO" id="GO:0016705">
    <property type="term" value="F:oxidoreductase activity, acting on paired donors, with incorporation or reduction of molecular oxygen"/>
    <property type="evidence" value="ECO:0007669"/>
    <property type="project" value="InterPro"/>
</dbReference>
<reference evidence="1" key="1">
    <citation type="submission" date="2020-07" db="EMBL/GenBank/DDBJ databases">
        <authorList>
            <person name="Lin J."/>
        </authorList>
    </citation>
    <scope>NUCLEOTIDE SEQUENCE</scope>
</reference>
<protein>
    <submittedName>
        <fullName evidence="1">Uncharacterized protein</fullName>
    </submittedName>
</protein>